<gene>
    <name evidence="7" type="ORF">MAR_034501</name>
</gene>
<evidence type="ECO:0000256" key="4">
    <source>
        <dbReference type="ARBA" id="ARBA00023157"/>
    </source>
</evidence>
<dbReference type="SMART" id="SM00209">
    <property type="entry name" value="TSP1"/>
    <property type="match status" value="1"/>
</dbReference>
<keyword evidence="2" id="KW-0732">Signal</keyword>
<dbReference type="SUPFAM" id="SSF57196">
    <property type="entry name" value="EGF/Laminin"/>
    <property type="match status" value="2"/>
</dbReference>
<dbReference type="SMART" id="SM00179">
    <property type="entry name" value="EGF_CA"/>
    <property type="match status" value="2"/>
</dbReference>
<dbReference type="PROSITE" id="PS01187">
    <property type="entry name" value="EGF_CA"/>
    <property type="match status" value="1"/>
</dbReference>
<dbReference type="Gene3D" id="2.20.100.10">
    <property type="entry name" value="Thrombospondin type-1 (TSP1) repeat"/>
    <property type="match status" value="1"/>
</dbReference>
<keyword evidence="4" id="KW-1015">Disulfide bond</keyword>
<evidence type="ECO:0000313" key="8">
    <source>
        <dbReference type="Proteomes" id="UP001164746"/>
    </source>
</evidence>
<reference evidence="7" key="1">
    <citation type="submission" date="2022-11" db="EMBL/GenBank/DDBJ databases">
        <title>Centuries of genome instability and evolution in soft-shell clam transmissible cancer (bioRxiv).</title>
        <authorList>
            <person name="Hart S.F.M."/>
            <person name="Yonemitsu M.A."/>
            <person name="Giersch R.M."/>
            <person name="Beal B.F."/>
            <person name="Arriagada G."/>
            <person name="Davis B.W."/>
            <person name="Ostrander E.A."/>
            <person name="Goff S.P."/>
            <person name="Metzger M.J."/>
        </authorList>
    </citation>
    <scope>NUCLEOTIDE SEQUENCE</scope>
    <source>
        <strain evidence="7">MELC-2E11</strain>
        <tissue evidence="7">Siphon/mantle</tissue>
    </source>
</reference>
<dbReference type="CDD" id="cd00054">
    <property type="entry name" value="EGF_CA"/>
    <property type="match status" value="2"/>
</dbReference>
<dbReference type="SMART" id="SM01411">
    <property type="entry name" value="Ephrin_rec_like"/>
    <property type="match status" value="1"/>
</dbReference>
<feature type="domain" description="EGF-like" evidence="5 6">
    <location>
        <begin position="135"/>
        <end position="146"/>
    </location>
</feature>
<dbReference type="Proteomes" id="UP001164746">
    <property type="component" value="Chromosome 17"/>
</dbReference>
<evidence type="ECO:0000259" key="6">
    <source>
        <dbReference type="PROSITE" id="PS01186"/>
    </source>
</evidence>
<accession>A0ABY7GF39</accession>
<dbReference type="InterPro" id="IPR018097">
    <property type="entry name" value="EGF_Ca-bd_CS"/>
</dbReference>
<dbReference type="InterPro" id="IPR036383">
    <property type="entry name" value="TSP1_rpt_sf"/>
</dbReference>
<dbReference type="InterPro" id="IPR001881">
    <property type="entry name" value="EGF-like_Ca-bd_dom"/>
</dbReference>
<evidence type="ECO:0000259" key="5">
    <source>
        <dbReference type="PROSITE" id="PS00022"/>
    </source>
</evidence>
<keyword evidence="1" id="KW-0245">EGF-like domain</keyword>
<dbReference type="Pfam" id="PF00090">
    <property type="entry name" value="TSP_1"/>
    <property type="match status" value="1"/>
</dbReference>
<evidence type="ECO:0000256" key="2">
    <source>
        <dbReference type="ARBA" id="ARBA00022729"/>
    </source>
</evidence>
<dbReference type="PANTHER" id="PTHR12916:SF4">
    <property type="entry name" value="UNINFLATABLE, ISOFORM C"/>
    <property type="match status" value="1"/>
</dbReference>
<dbReference type="PROSITE" id="PS00022">
    <property type="entry name" value="EGF_1"/>
    <property type="match status" value="2"/>
</dbReference>
<dbReference type="PROSITE" id="PS01186">
    <property type="entry name" value="EGF_2"/>
    <property type="match status" value="1"/>
</dbReference>
<keyword evidence="3" id="KW-0677">Repeat</keyword>
<name>A0ABY7GF39_MYAAR</name>
<proteinExistence type="predicted"/>
<dbReference type="PRINTS" id="PR01705">
    <property type="entry name" value="TSP1REPEAT"/>
</dbReference>
<feature type="non-terminal residue" evidence="7">
    <location>
        <position position="534"/>
    </location>
</feature>
<dbReference type="Pfam" id="PF07699">
    <property type="entry name" value="Ephrin_rec_like"/>
    <property type="match status" value="1"/>
</dbReference>
<dbReference type="InterPro" id="IPR011641">
    <property type="entry name" value="Tyr-kin_ephrin_A/B_rcpt-like"/>
</dbReference>
<dbReference type="Gene3D" id="2.10.25.10">
    <property type="entry name" value="Laminin"/>
    <property type="match status" value="2"/>
</dbReference>
<dbReference type="InterPro" id="IPR000742">
    <property type="entry name" value="EGF"/>
</dbReference>
<dbReference type="SUPFAM" id="SSF82895">
    <property type="entry name" value="TSP-1 type 1 repeat"/>
    <property type="match status" value="1"/>
</dbReference>
<sequence length="534" mass="58842">MEHLEPSEFTKQWQNLVLEVNEDALTLILNAHPIISGLNCSTSHVAATNLTLQVGGDGFSGRLTSFNVWDYKPISGDNRNCFSENEGNIFSWKQFADAEGHFAVTDSQCDDYDNCQSEPCLNGGSCYDRINLFTCACIRGFDGVTCEQNIDDCDMNSCQNEATCVDGIDTYTCSCGVHYTGDFCEILVVNGSWSAWGDWGECSVTCGSGQRSRYRQCDNPVPANGGFDCVGENKEVGPCALPDDCINECNEDPEDPENGALNCSWTSKETKECFPFCQEGFAFDSDEFIDHIECGPNTGFTWNIRNEDNPKAQIPSCTEAKLAEDNIMVYAGEYEIVNGDPSSAGSSSLRHAVKLKVENLVEELECVASGTCNFKGLEVVSETDTASIRKRSLTGIMFVLRLSCSPNAEFRECYDILEQAYYTLQNYVNQTLFTVNVNGVTLDIVHNGTFVDGEVNCSPGTVQIDYFCVPCGSGNYPEGFFCERCPRGTYQDEIGKLDCKPCPDSWTTAGMQTRHVSLCNVPLEKTTYRGKPLI</sequence>
<dbReference type="InterPro" id="IPR000884">
    <property type="entry name" value="TSP1_rpt"/>
</dbReference>
<dbReference type="Gene3D" id="2.10.50.10">
    <property type="entry name" value="Tumor Necrosis Factor Receptor, subunit A, domain 2"/>
    <property type="match status" value="1"/>
</dbReference>
<keyword evidence="8" id="KW-1185">Reference proteome</keyword>
<evidence type="ECO:0000313" key="7">
    <source>
        <dbReference type="EMBL" id="WAR31959.1"/>
    </source>
</evidence>
<dbReference type="EMBL" id="CP111028">
    <property type="protein sequence ID" value="WAR31959.1"/>
    <property type="molecule type" value="Genomic_DNA"/>
</dbReference>
<organism evidence="7 8">
    <name type="scientific">Mya arenaria</name>
    <name type="common">Soft-shell clam</name>
    <dbReference type="NCBI Taxonomy" id="6604"/>
    <lineage>
        <taxon>Eukaryota</taxon>
        <taxon>Metazoa</taxon>
        <taxon>Spiralia</taxon>
        <taxon>Lophotrochozoa</taxon>
        <taxon>Mollusca</taxon>
        <taxon>Bivalvia</taxon>
        <taxon>Autobranchia</taxon>
        <taxon>Heteroconchia</taxon>
        <taxon>Euheterodonta</taxon>
        <taxon>Imparidentia</taxon>
        <taxon>Neoheterodontei</taxon>
        <taxon>Myida</taxon>
        <taxon>Myoidea</taxon>
        <taxon>Myidae</taxon>
        <taxon>Mya</taxon>
    </lineage>
</organism>
<dbReference type="Pfam" id="PF00008">
    <property type="entry name" value="EGF"/>
    <property type="match status" value="1"/>
</dbReference>
<dbReference type="PANTHER" id="PTHR12916">
    <property type="entry name" value="CYTOCHROME C OXIDASE POLYPEPTIDE VIC-2"/>
    <property type="match status" value="1"/>
</dbReference>
<feature type="domain" description="EGF-like" evidence="5">
    <location>
        <begin position="173"/>
        <end position="184"/>
    </location>
</feature>
<evidence type="ECO:0000256" key="3">
    <source>
        <dbReference type="ARBA" id="ARBA00022737"/>
    </source>
</evidence>
<dbReference type="SMART" id="SM00181">
    <property type="entry name" value="EGF"/>
    <property type="match status" value="2"/>
</dbReference>
<protein>
    <submittedName>
        <fullName evidence="7">CSPG2-like protein</fullName>
    </submittedName>
</protein>
<dbReference type="InterPro" id="IPR000152">
    <property type="entry name" value="EGF-type_Asp/Asn_hydroxyl_site"/>
</dbReference>
<evidence type="ECO:0000256" key="1">
    <source>
        <dbReference type="ARBA" id="ARBA00022536"/>
    </source>
</evidence>
<dbReference type="PROSITE" id="PS00010">
    <property type="entry name" value="ASX_HYDROXYL"/>
    <property type="match status" value="2"/>
</dbReference>